<dbReference type="SUPFAM" id="SSF89796">
    <property type="entry name" value="CoA-transferase family III (CaiB/BaiF)"/>
    <property type="match status" value="1"/>
</dbReference>
<dbReference type="InterPro" id="IPR050483">
    <property type="entry name" value="CoA-transferase_III_domain"/>
</dbReference>
<dbReference type="Pfam" id="PF02515">
    <property type="entry name" value="CoA_transf_3"/>
    <property type="match status" value="1"/>
</dbReference>
<dbReference type="Proteomes" id="UP001143309">
    <property type="component" value="Unassembled WGS sequence"/>
</dbReference>
<name>A0A9W6JQG2_9HYPH</name>
<proteinExistence type="predicted"/>
<sequence>MAGALDGVLVVAMEQAVAAPIATTRLADAGARVIKLERPEGDFARGYDAFVLGQSSYFVWINRGKESCRVDLKDRQDHALVERMIADADVFIQNFAPGAMARLGFGAAELRLRHPKLICCDISGYAPGTPHHERKAYDLLVQAETGLSAITGTAESGPSRVGVSLCDIATGQAAYAAILEALIARGRTGRGAHIELSLFDVLADFMNVPYLTRRYGGVEPPRIGLAHPSIAPYGVFRLADGEVVISIQSEREWRIFCREILRDEAVADDPRFHVNVERVRHRPACDAHIQRILIERTSAETAEALDRARIAYGMVSTVGDLIAHPAATTLPVETPAGVAEVLAPPAIVDGRRPALGRVPALGEHDDALRAEFRAVREVRSGAA</sequence>
<dbReference type="PANTHER" id="PTHR48207">
    <property type="entry name" value="SUCCINATE--HYDROXYMETHYLGLUTARATE COA-TRANSFERASE"/>
    <property type="match status" value="1"/>
</dbReference>
<dbReference type="InterPro" id="IPR003673">
    <property type="entry name" value="CoA-Trfase_fam_III"/>
</dbReference>
<reference evidence="2" key="1">
    <citation type="journal article" date="2014" name="Int. J. Syst. Evol. Microbiol.">
        <title>Complete genome sequence of Corynebacterium casei LMG S-19264T (=DSM 44701T), isolated from a smear-ripened cheese.</title>
        <authorList>
            <consortium name="US DOE Joint Genome Institute (JGI-PGF)"/>
            <person name="Walter F."/>
            <person name="Albersmeier A."/>
            <person name="Kalinowski J."/>
            <person name="Ruckert C."/>
        </authorList>
    </citation>
    <scope>NUCLEOTIDE SEQUENCE</scope>
    <source>
        <strain evidence="2">VKM B-2748</strain>
    </source>
</reference>
<dbReference type="InterPro" id="IPR023606">
    <property type="entry name" value="CoA-Trfase_III_dom_1_sf"/>
</dbReference>
<dbReference type="InterPro" id="IPR044855">
    <property type="entry name" value="CoA-Trfase_III_dom3_sf"/>
</dbReference>
<dbReference type="Gene3D" id="3.30.1540.10">
    <property type="entry name" value="formyl-coa transferase, domain 3"/>
    <property type="match status" value="1"/>
</dbReference>
<gene>
    <name evidence="2" type="ORF">GCM10008174_22640</name>
</gene>
<protein>
    <submittedName>
        <fullName evidence="2">CoA transferase</fullName>
    </submittedName>
</protein>
<keyword evidence="1 2" id="KW-0808">Transferase</keyword>
<dbReference type="Gene3D" id="3.40.50.10540">
    <property type="entry name" value="Crotonobetainyl-coa:carnitine coa-transferase, domain 1"/>
    <property type="match status" value="1"/>
</dbReference>
<organism evidence="2 3">
    <name type="scientific">Methylopila turkensis</name>
    <dbReference type="NCBI Taxonomy" id="1437816"/>
    <lineage>
        <taxon>Bacteria</taxon>
        <taxon>Pseudomonadati</taxon>
        <taxon>Pseudomonadota</taxon>
        <taxon>Alphaproteobacteria</taxon>
        <taxon>Hyphomicrobiales</taxon>
        <taxon>Methylopilaceae</taxon>
        <taxon>Methylopila</taxon>
    </lineage>
</organism>
<dbReference type="RefSeq" id="WP_271201016.1">
    <property type="nucleotide sequence ID" value="NZ_BSFL01000003.1"/>
</dbReference>
<evidence type="ECO:0000256" key="1">
    <source>
        <dbReference type="ARBA" id="ARBA00022679"/>
    </source>
</evidence>
<dbReference type="GO" id="GO:0008410">
    <property type="term" value="F:CoA-transferase activity"/>
    <property type="evidence" value="ECO:0007669"/>
    <property type="project" value="TreeGrafter"/>
</dbReference>
<evidence type="ECO:0000313" key="2">
    <source>
        <dbReference type="EMBL" id="GLK80523.1"/>
    </source>
</evidence>
<reference evidence="2" key="2">
    <citation type="submission" date="2023-01" db="EMBL/GenBank/DDBJ databases">
        <authorList>
            <person name="Sun Q."/>
            <person name="Evtushenko L."/>
        </authorList>
    </citation>
    <scope>NUCLEOTIDE SEQUENCE</scope>
    <source>
        <strain evidence="2">VKM B-2748</strain>
    </source>
</reference>
<dbReference type="PANTHER" id="PTHR48207:SF3">
    <property type="entry name" value="SUCCINATE--HYDROXYMETHYLGLUTARATE COA-TRANSFERASE"/>
    <property type="match status" value="1"/>
</dbReference>
<evidence type="ECO:0000313" key="3">
    <source>
        <dbReference type="Proteomes" id="UP001143309"/>
    </source>
</evidence>
<accession>A0A9W6JQG2</accession>
<keyword evidence="3" id="KW-1185">Reference proteome</keyword>
<dbReference type="AlphaFoldDB" id="A0A9W6JQG2"/>
<comment type="caution">
    <text evidence="2">The sequence shown here is derived from an EMBL/GenBank/DDBJ whole genome shotgun (WGS) entry which is preliminary data.</text>
</comment>
<dbReference type="EMBL" id="BSFL01000003">
    <property type="protein sequence ID" value="GLK80523.1"/>
    <property type="molecule type" value="Genomic_DNA"/>
</dbReference>